<feature type="domain" description="Response regulatory" evidence="8">
    <location>
        <begin position="8"/>
        <end position="123"/>
    </location>
</feature>
<dbReference type="EMBL" id="CAADIC010000002">
    <property type="protein sequence ID" value="VFR22391.1"/>
    <property type="molecule type" value="Genomic_DNA"/>
</dbReference>
<dbReference type="PROSITE" id="PS51755">
    <property type="entry name" value="OMPR_PHOB"/>
    <property type="match status" value="1"/>
</dbReference>
<keyword evidence="5" id="KW-0805">Transcription regulation</keyword>
<keyword evidence="7" id="KW-0804">Transcription</keyword>
<evidence type="ECO:0000256" key="1">
    <source>
        <dbReference type="ARBA" id="ARBA00004496"/>
    </source>
</evidence>
<dbReference type="PROSITE" id="PS50110">
    <property type="entry name" value="RESPONSE_REGULATORY"/>
    <property type="match status" value="1"/>
</dbReference>
<evidence type="ECO:0000259" key="8">
    <source>
        <dbReference type="PROSITE" id="PS50110"/>
    </source>
</evidence>
<dbReference type="GO" id="GO:0000156">
    <property type="term" value="F:phosphorelay response regulator activity"/>
    <property type="evidence" value="ECO:0007669"/>
    <property type="project" value="TreeGrafter"/>
</dbReference>
<dbReference type="EMBL" id="CAADIH010000042">
    <property type="protein sequence ID" value="VFR52088.1"/>
    <property type="molecule type" value="Genomic_DNA"/>
</dbReference>
<dbReference type="Gene3D" id="1.10.10.10">
    <property type="entry name" value="Winged helix-like DNA-binding domain superfamily/Winged helix DNA-binding domain"/>
    <property type="match status" value="1"/>
</dbReference>
<evidence type="ECO:0000313" key="13">
    <source>
        <dbReference type="EMBL" id="VFR76445.1"/>
    </source>
</evidence>
<dbReference type="AlphaFoldDB" id="A0A484PBA4"/>
<sequence>MNGSAALRILLVEDDALLGDGLRAGLLQGGANLVDWASDAAAARLALTDHAYTAVLLDLGLPDRSGHSVLESMRARLDPTPVLVISAHDHLSERLKALDAGADDYLVKPFPLDELLARLRAVLRRSTGTVLPLLSYRDVAIETATRSVTREGTPVALSLHEYLTLQALMQRQGHTLTRHQLEDAVYGDHGTIESNTIAVYIHQLRRKLGDDLIVTVHGYGYRLGEATA</sequence>
<keyword evidence="2" id="KW-0963">Cytoplasm</keyword>
<evidence type="ECO:0000313" key="11">
    <source>
        <dbReference type="EMBL" id="VFR34724.1"/>
    </source>
</evidence>
<dbReference type="Gene3D" id="3.40.50.2300">
    <property type="match status" value="1"/>
</dbReference>
<dbReference type="InterPro" id="IPR039420">
    <property type="entry name" value="WalR-like"/>
</dbReference>
<feature type="domain" description="OmpR/PhoB-type" evidence="9">
    <location>
        <begin position="131"/>
        <end position="225"/>
    </location>
</feature>
<dbReference type="SUPFAM" id="SSF52172">
    <property type="entry name" value="CheY-like"/>
    <property type="match status" value="1"/>
</dbReference>
<keyword evidence="6" id="KW-0238">DNA-binding</keyword>
<evidence type="ECO:0000256" key="6">
    <source>
        <dbReference type="ARBA" id="ARBA00023125"/>
    </source>
</evidence>
<dbReference type="EMBL" id="CAADIE010000003">
    <property type="protein sequence ID" value="VFR34724.1"/>
    <property type="molecule type" value="Genomic_DNA"/>
</dbReference>
<evidence type="ECO:0000313" key="10">
    <source>
        <dbReference type="EMBL" id="VFR22391.1"/>
    </source>
</evidence>
<organism evidence="10">
    <name type="scientific">plant metagenome</name>
    <dbReference type="NCBI Taxonomy" id="1297885"/>
    <lineage>
        <taxon>unclassified sequences</taxon>
        <taxon>metagenomes</taxon>
        <taxon>organismal metagenomes</taxon>
    </lineage>
</organism>
<accession>A0A484PBA4</accession>
<dbReference type="InterPro" id="IPR001867">
    <property type="entry name" value="OmpR/PhoB-type_DNA-bd"/>
</dbReference>
<dbReference type="GO" id="GO:0032993">
    <property type="term" value="C:protein-DNA complex"/>
    <property type="evidence" value="ECO:0007669"/>
    <property type="project" value="TreeGrafter"/>
</dbReference>
<dbReference type="InterPro" id="IPR011006">
    <property type="entry name" value="CheY-like_superfamily"/>
</dbReference>
<dbReference type="SMART" id="SM00862">
    <property type="entry name" value="Trans_reg_C"/>
    <property type="match status" value="1"/>
</dbReference>
<evidence type="ECO:0000259" key="9">
    <source>
        <dbReference type="PROSITE" id="PS51755"/>
    </source>
</evidence>
<name>A0A484PBA4_9ZZZZ</name>
<evidence type="ECO:0000256" key="5">
    <source>
        <dbReference type="ARBA" id="ARBA00023015"/>
    </source>
</evidence>
<reference evidence="10" key="1">
    <citation type="submission" date="2019-03" db="EMBL/GenBank/DDBJ databases">
        <authorList>
            <person name="Danneels B."/>
        </authorList>
    </citation>
    <scope>NUCLEOTIDE SEQUENCE</scope>
</reference>
<gene>
    <name evidence="10" type="ORF">ANDA3_1976</name>
    <name evidence="11" type="ORF">BER1_1956</name>
    <name evidence="12" type="ORF">BER2_1918</name>
    <name evidence="13" type="ORF">DAR3_1841</name>
</gene>
<dbReference type="Pfam" id="PF00072">
    <property type="entry name" value="Response_reg"/>
    <property type="match status" value="1"/>
</dbReference>
<dbReference type="EMBL" id="CAADIJ010000020">
    <property type="protein sequence ID" value="VFR76445.1"/>
    <property type="molecule type" value="Genomic_DNA"/>
</dbReference>
<dbReference type="Pfam" id="PF00486">
    <property type="entry name" value="Trans_reg_C"/>
    <property type="match status" value="1"/>
</dbReference>
<evidence type="ECO:0000256" key="7">
    <source>
        <dbReference type="ARBA" id="ARBA00023163"/>
    </source>
</evidence>
<protein>
    <submittedName>
        <fullName evidence="10">Putative two-component response regulator</fullName>
    </submittedName>
</protein>
<dbReference type="GO" id="GO:0000976">
    <property type="term" value="F:transcription cis-regulatory region binding"/>
    <property type="evidence" value="ECO:0007669"/>
    <property type="project" value="TreeGrafter"/>
</dbReference>
<dbReference type="GO" id="GO:0005829">
    <property type="term" value="C:cytosol"/>
    <property type="evidence" value="ECO:0007669"/>
    <property type="project" value="TreeGrafter"/>
</dbReference>
<dbReference type="CDD" id="cd00383">
    <property type="entry name" value="trans_reg_C"/>
    <property type="match status" value="1"/>
</dbReference>
<dbReference type="PANTHER" id="PTHR48111">
    <property type="entry name" value="REGULATOR OF RPOS"/>
    <property type="match status" value="1"/>
</dbReference>
<dbReference type="InterPro" id="IPR036388">
    <property type="entry name" value="WH-like_DNA-bd_sf"/>
</dbReference>
<evidence type="ECO:0000256" key="2">
    <source>
        <dbReference type="ARBA" id="ARBA00022490"/>
    </source>
</evidence>
<evidence type="ECO:0000256" key="3">
    <source>
        <dbReference type="ARBA" id="ARBA00022553"/>
    </source>
</evidence>
<keyword evidence="4" id="KW-0902">Two-component regulatory system</keyword>
<dbReference type="InterPro" id="IPR001789">
    <property type="entry name" value="Sig_transdc_resp-reg_receiver"/>
</dbReference>
<comment type="subcellular location">
    <subcellularLocation>
        <location evidence="1">Cytoplasm</location>
    </subcellularLocation>
</comment>
<proteinExistence type="predicted"/>
<dbReference type="GO" id="GO:0006355">
    <property type="term" value="P:regulation of DNA-templated transcription"/>
    <property type="evidence" value="ECO:0007669"/>
    <property type="project" value="InterPro"/>
</dbReference>
<dbReference type="PANTHER" id="PTHR48111:SF35">
    <property type="entry name" value="TRANSCRIPTIONAL REGULATORY PROTEIN QSEB"/>
    <property type="match status" value="1"/>
</dbReference>
<evidence type="ECO:0000313" key="12">
    <source>
        <dbReference type="EMBL" id="VFR52088.1"/>
    </source>
</evidence>
<evidence type="ECO:0000256" key="4">
    <source>
        <dbReference type="ARBA" id="ARBA00023012"/>
    </source>
</evidence>
<dbReference type="SMART" id="SM00448">
    <property type="entry name" value="REC"/>
    <property type="match status" value="1"/>
</dbReference>
<keyword evidence="3" id="KW-0597">Phosphoprotein</keyword>